<protein>
    <submittedName>
        <fullName evidence="3">GIY-YIG nuclease family protein</fullName>
    </submittedName>
</protein>
<gene>
    <name evidence="3" type="ORF">PY771_14745</name>
</gene>
<dbReference type="CDD" id="cd10436">
    <property type="entry name" value="GIY-YIG_EndoII_Hpy188I_like"/>
    <property type="match status" value="1"/>
</dbReference>
<evidence type="ECO:0000313" key="4">
    <source>
        <dbReference type="Proteomes" id="UP001214666"/>
    </source>
</evidence>
<accession>A0AAX3P0K0</accession>
<dbReference type="InterPro" id="IPR000305">
    <property type="entry name" value="GIY-YIG_endonuc"/>
</dbReference>
<organism evidence="3 4">
    <name type="scientific">Aeromonas hydrophila</name>
    <dbReference type="NCBI Taxonomy" id="644"/>
    <lineage>
        <taxon>Bacteria</taxon>
        <taxon>Pseudomonadati</taxon>
        <taxon>Pseudomonadota</taxon>
        <taxon>Gammaproteobacteria</taxon>
        <taxon>Aeromonadales</taxon>
        <taxon>Aeromonadaceae</taxon>
        <taxon>Aeromonas</taxon>
    </lineage>
</organism>
<proteinExistence type="predicted"/>
<dbReference type="EMBL" id="CP118942">
    <property type="protein sequence ID" value="WEE24931.1"/>
    <property type="molecule type" value="Genomic_DNA"/>
</dbReference>
<dbReference type="PROSITE" id="PS50164">
    <property type="entry name" value="GIY_YIG"/>
    <property type="match status" value="1"/>
</dbReference>
<dbReference type="Proteomes" id="UP001214666">
    <property type="component" value="Chromosome"/>
</dbReference>
<dbReference type="InterPro" id="IPR044556">
    <property type="entry name" value="EndoII-like_GIY-YIG"/>
</dbReference>
<name>A0AAX3P0K0_AERHY</name>
<evidence type="ECO:0000313" key="3">
    <source>
        <dbReference type="EMBL" id="WEE24931.1"/>
    </source>
</evidence>
<dbReference type="InterPro" id="IPR053748">
    <property type="entry name" value="Host_DNA_Degrad_Endo"/>
</dbReference>
<dbReference type="RefSeq" id="WP_043133635.1">
    <property type="nucleotide sequence ID" value="NZ_CP118942.1"/>
</dbReference>
<feature type="region of interest" description="Disordered" evidence="1">
    <location>
        <begin position="124"/>
        <end position="146"/>
    </location>
</feature>
<sequence>MNRLLQIGFQPAGHWLLVNGKLKFDLTRHATQTNILYAFVCDAEVMYVGKTVRTLAVRMSGYRTPTRTQTTNVNNNRRILDLLARGAAIEILALPDNGLLHYGMFHLNLAAALEDDIIRKLNPPWNGGKPEKPLEPETESAESLPELTPTATERFHFTLQPTYFRSGFFNVGVSSQKHIASDGETIELFLGDAAQPVLGTINRRANSNGTPRIMGGTALRDWFQESASAMDTISVQVLSPASIRLSAGGG</sequence>
<reference evidence="3" key="1">
    <citation type="submission" date="2023-02" db="EMBL/GenBank/DDBJ databases">
        <title>The sequence of Aeromonas hydrophila K533.</title>
        <authorList>
            <person name="Luo X."/>
        </authorList>
    </citation>
    <scope>NUCLEOTIDE SEQUENCE</scope>
    <source>
        <strain evidence="3">K533</strain>
    </source>
</reference>
<evidence type="ECO:0000259" key="2">
    <source>
        <dbReference type="PROSITE" id="PS50164"/>
    </source>
</evidence>
<evidence type="ECO:0000256" key="1">
    <source>
        <dbReference type="SAM" id="MobiDB-lite"/>
    </source>
</evidence>
<dbReference type="AlphaFoldDB" id="A0AAX3P0K0"/>
<dbReference type="Gene3D" id="3.40.1440.40">
    <property type="match status" value="1"/>
</dbReference>
<feature type="domain" description="GIY-YIG" evidence="2">
    <location>
        <begin position="32"/>
        <end position="127"/>
    </location>
</feature>